<keyword evidence="3 4" id="KW-0349">Heme</keyword>
<dbReference type="GO" id="GO:0016125">
    <property type="term" value="P:sterol metabolic process"/>
    <property type="evidence" value="ECO:0007669"/>
    <property type="project" value="TreeGrafter"/>
</dbReference>
<keyword evidence="2 3" id="KW-0408">Iron</keyword>
<sequence length="480" mass="55730">MADQISLPLVLFTAAVALFHLIYRWWNARRGQRKTHNEKSQAVHLPPGSTGWPLIGETYSYYRSMTSNRPRQFIDDREKRYDSEIFVSHLFGSQAVVSADPQFNKYVLQNEGRRFQAQYPKALKALMGDYGLLSVHGDLQRKLHGIAVNLLSFERLKFDFTEEIQNLVHSTLDRWVDKKEIFLQNECHQMVLNLMAKLLDLSPSKETHEICELFVDYTNAMIAIPIKIPGSTYAKGLKARKVLIRKIFNIIKERRNNPHVVHNDLLQKLMEEGSLSDEIICDFILFLLFAGHETSSRAMTFAIKFLTTCPEALTQTKEEHDAILKAKGRYKKLEWDDYKSMKFTQCVINETLRLGNFAPGVFRETKEDTKVKDCLIPKGWVVFAFLTATHLDEKFHNEALTFNPWRWELDQDVSNNHLFSPFGGGARLCPGSHLARLELALFLHIFITRFRWEALADQHPSYFPLPYLPKGFPMRLYNRE</sequence>
<dbReference type="GO" id="GO:0016705">
    <property type="term" value="F:oxidoreductase activity, acting on paired donors, with incorporation or reduction of molecular oxygen"/>
    <property type="evidence" value="ECO:0007669"/>
    <property type="project" value="InterPro"/>
</dbReference>
<feature type="transmembrane region" description="Helical" evidence="5">
    <location>
        <begin position="6"/>
        <end position="26"/>
    </location>
</feature>
<dbReference type="SUPFAM" id="SSF48264">
    <property type="entry name" value="Cytochrome P450"/>
    <property type="match status" value="1"/>
</dbReference>
<dbReference type="InterPro" id="IPR002401">
    <property type="entry name" value="Cyt_P450_E_grp-I"/>
</dbReference>
<comment type="similarity">
    <text evidence="4">Belongs to the cytochrome P450 family.</text>
</comment>
<dbReference type="PANTHER" id="PTHR24286:SF232">
    <property type="entry name" value="CYTOCHROME P450 SUPERFAMILY PROTEIN"/>
    <property type="match status" value="1"/>
</dbReference>
<dbReference type="PROSITE" id="PS00086">
    <property type="entry name" value="CYTOCHROME_P450"/>
    <property type="match status" value="1"/>
</dbReference>
<comment type="cofactor">
    <cofactor evidence="3">
        <name>heme</name>
        <dbReference type="ChEBI" id="CHEBI:30413"/>
    </cofactor>
</comment>
<keyword evidence="5" id="KW-0472">Membrane</keyword>
<organism evidence="6">
    <name type="scientific">Pinus tabuliformis</name>
    <name type="common">Chinese red pine</name>
    <name type="synonym">Pinus leucosperma</name>
    <dbReference type="NCBI Taxonomy" id="88731"/>
    <lineage>
        <taxon>Eukaryota</taxon>
        <taxon>Viridiplantae</taxon>
        <taxon>Streptophyta</taxon>
        <taxon>Embryophyta</taxon>
        <taxon>Tracheophyta</taxon>
        <taxon>Spermatophyta</taxon>
        <taxon>Pinopsida</taxon>
        <taxon>Pinidae</taxon>
        <taxon>Conifers I</taxon>
        <taxon>Pinales</taxon>
        <taxon>Pinaceae</taxon>
        <taxon>Pinus</taxon>
        <taxon>Pinus subgen. Pinus</taxon>
    </lineage>
</organism>
<dbReference type="Pfam" id="PF00067">
    <property type="entry name" value="p450"/>
    <property type="match status" value="1"/>
</dbReference>
<dbReference type="Gene3D" id="1.10.630.10">
    <property type="entry name" value="Cytochrome P450"/>
    <property type="match status" value="1"/>
</dbReference>
<dbReference type="PRINTS" id="PR00385">
    <property type="entry name" value="P450"/>
</dbReference>
<dbReference type="GO" id="GO:0004497">
    <property type="term" value="F:monooxygenase activity"/>
    <property type="evidence" value="ECO:0007669"/>
    <property type="project" value="UniProtKB-KW"/>
</dbReference>
<dbReference type="AlphaFoldDB" id="X5CHS9"/>
<dbReference type="EMBL" id="KJ158982">
    <property type="protein sequence ID" value="AHW42466.1"/>
    <property type="molecule type" value="mRNA"/>
</dbReference>
<proteinExistence type="evidence at transcript level"/>
<name>X5CHS9_PINTB</name>
<keyword evidence="5" id="KW-0812">Transmembrane</keyword>
<dbReference type="InterPro" id="IPR036396">
    <property type="entry name" value="Cyt_P450_sf"/>
</dbReference>
<reference evidence="6" key="1">
    <citation type="submission" date="2014-01" db="EMBL/GenBank/DDBJ databases">
        <title>Isolation and expression analysis of gibberellin metabolism genes in developing male and female cones of Pinus tabuliformis.</title>
        <authorList>
            <person name="Niu S."/>
            <person name="Li W."/>
            <person name="Chen X."/>
        </authorList>
    </citation>
    <scope>NUCLEOTIDE SEQUENCE</scope>
</reference>
<dbReference type="PANTHER" id="PTHR24286">
    <property type="entry name" value="CYTOCHROME P450 26"/>
    <property type="match status" value="1"/>
</dbReference>
<evidence type="ECO:0000313" key="6">
    <source>
        <dbReference type="EMBL" id="AHW42466.1"/>
    </source>
</evidence>
<evidence type="ECO:0000256" key="3">
    <source>
        <dbReference type="PIRSR" id="PIRSR602401-1"/>
    </source>
</evidence>
<dbReference type="GO" id="GO:0010268">
    <property type="term" value="P:brassinosteroid homeostasis"/>
    <property type="evidence" value="ECO:0007669"/>
    <property type="project" value="TreeGrafter"/>
</dbReference>
<evidence type="ECO:0000256" key="4">
    <source>
        <dbReference type="RuleBase" id="RU000461"/>
    </source>
</evidence>
<keyword evidence="1 3" id="KW-0479">Metal-binding</keyword>
<keyword evidence="4" id="KW-0560">Oxidoreductase</keyword>
<dbReference type="InterPro" id="IPR017972">
    <property type="entry name" value="Cyt_P450_CS"/>
</dbReference>
<dbReference type="GO" id="GO:0020037">
    <property type="term" value="F:heme binding"/>
    <property type="evidence" value="ECO:0007669"/>
    <property type="project" value="InterPro"/>
</dbReference>
<keyword evidence="4" id="KW-0503">Monooxygenase</keyword>
<feature type="binding site" description="axial binding residue" evidence="3">
    <location>
        <position position="429"/>
    </location>
    <ligand>
        <name>heme</name>
        <dbReference type="ChEBI" id="CHEBI:30413"/>
    </ligand>
    <ligandPart>
        <name>Fe</name>
        <dbReference type="ChEBI" id="CHEBI:18248"/>
    </ligandPart>
</feature>
<dbReference type="CDD" id="cd11043">
    <property type="entry name" value="CYP90-like"/>
    <property type="match status" value="1"/>
</dbReference>
<evidence type="ECO:0000256" key="5">
    <source>
        <dbReference type="SAM" id="Phobius"/>
    </source>
</evidence>
<dbReference type="GO" id="GO:0016132">
    <property type="term" value="P:brassinosteroid biosynthetic process"/>
    <property type="evidence" value="ECO:0007669"/>
    <property type="project" value="TreeGrafter"/>
</dbReference>
<evidence type="ECO:0000256" key="2">
    <source>
        <dbReference type="ARBA" id="ARBA00023004"/>
    </source>
</evidence>
<dbReference type="PRINTS" id="PR00463">
    <property type="entry name" value="EP450I"/>
</dbReference>
<keyword evidence="5" id="KW-1133">Transmembrane helix</keyword>
<evidence type="ECO:0000256" key="1">
    <source>
        <dbReference type="ARBA" id="ARBA00022723"/>
    </source>
</evidence>
<accession>X5CHS9</accession>
<dbReference type="InterPro" id="IPR001128">
    <property type="entry name" value="Cyt_P450"/>
</dbReference>
<dbReference type="GO" id="GO:0005506">
    <property type="term" value="F:iron ion binding"/>
    <property type="evidence" value="ECO:0007669"/>
    <property type="project" value="InterPro"/>
</dbReference>
<protein>
    <submittedName>
        <fullName evidence="6">KAO1</fullName>
    </submittedName>
</protein>